<comment type="subcellular location">
    <subcellularLocation>
        <location evidence="1">Membrane</location>
        <topology evidence="1">Multi-pass membrane protein</topology>
    </subcellularLocation>
</comment>
<dbReference type="GeneID" id="37109936"/>
<keyword evidence="4 6" id="KW-0472">Membrane</keyword>
<accession>A0A317X9E2</accession>
<dbReference type="OrthoDB" id="3923077at2759"/>
<evidence type="ECO:0000256" key="2">
    <source>
        <dbReference type="ARBA" id="ARBA00022692"/>
    </source>
</evidence>
<feature type="transmembrane region" description="Helical" evidence="6">
    <location>
        <begin position="176"/>
        <end position="195"/>
    </location>
</feature>
<organism evidence="8 9">
    <name type="scientific">Aspergillus sclerotioniger CBS 115572</name>
    <dbReference type="NCBI Taxonomy" id="1450535"/>
    <lineage>
        <taxon>Eukaryota</taxon>
        <taxon>Fungi</taxon>
        <taxon>Dikarya</taxon>
        <taxon>Ascomycota</taxon>
        <taxon>Pezizomycotina</taxon>
        <taxon>Eurotiomycetes</taxon>
        <taxon>Eurotiomycetidae</taxon>
        <taxon>Eurotiales</taxon>
        <taxon>Aspergillaceae</taxon>
        <taxon>Aspergillus</taxon>
        <taxon>Aspergillus subgen. Circumdati</taxon>
    </lineage>
</organism>
<feature type="transmembrane region" description="Helical" evidence="6">
    <location>
        <begin position="12"/>
        <end position="30"/>
    </location>
</feature>
<evidence type="ECO:0000256" key="6">
    <source>
        <dbReference type="SAM" id="Phobius"/>
    </source>
</evidence>
<feature type="transmembrane region" description="Helical" evidence="6">
    <location>
        <begin position="42"/>
        <end position="63"/>
    </location>
</feature>
<proteinExistence type="inferred from homology"/>
<dbReference type="Proteomes" id="UP000246702">
    <property type="component" value="Unassembled WGS sequence"/>
</dbReference>
<evidence type="ECO:0000256" key="1">
    <source>
        <dbReference type="ARBA" id="ARBA00004141"/>
    </source>
</evidence>
<comment type="similarity">
    <text evidence="5">Belongs to the SAT4 family.</text>
</comment>
<keyword evidence="2 6" id="KW-0812">Transmembrane</keyword>
<evidence type="ECO:0000259" key="7">
    <source>
        <dbReference type="Pfam" id="PF20684"/>
    </source>
</evidence>
<comment type="caution">
    <text evidence="8">The sequence shown here is derived from an EMBL/GenBank/DDBJ whole genome shotgun (WGS) entry which is preliminary data.</text>
</comment>
<evidence type="ECO:0000256" key="3">
    <source>
        <dbReference type="ARBA" id="ARBA00022989"/>
    </source>
</evidence>
<dbReference type="RefSeq" id="XP_025470998.1">
    <property type="nucleotide sequence ID" value="XM_025607793.1"/>
</dbReference>
<dbReference type="PANTHER" id="PTHR33048">
    <property type="entry name" value="PTH11-LIKE INTEGRAL MEMBRANE PROTEIN (AFU_ORTHOLOGUE AFUA_5G11245)"/>
    <property type="match status" value="1"/>
</dbReference>
<keyword evidence="9" id="KW-1185">Reference proteome</keyword>
<feature type="transmembrane region" description="Helical" evidence="6">
    <location>
        <begin position="83"/>
        <end position="111"/>
    </location>
</feature>
<feature type="domain" description="Rhodopsin" evidence="7">
    <location>
        <begin position="26"/>
        <end position="215"/>
    </location>
</feature>
<dbReference type="GO" id="GO:0016020">
    <property type="term" value="C:membrane"/>
    <property type="evidence" value="ECO:0007669"/>
    <property type="project" value="UniProtKB-SubCell"/>
</dbReference>
<keyword evidence="3 6" id="KW-1133">Transmembrane helix</keyword>
<dbReference type="PANTHER" id="PTHR33048:SF146">
    <property type="entry name" value="INTEGRAL MEMBRANE PROTEIN"/>
    <property type="match status" value="1"/>
</dbReference>
<evidence type="ECO:0000313" key="9">
    <source>
        <dbReference type="Proteomes" id="UP000246702"/>
    </source>
</evidence>
<reference evidence="8 9" key="1">
    <citation type="submission" date="2016-12" db="EMBL/GenBank/DDBJ databases">
        <title>The genomes of Aspergillus section Nigri reveals drivers in fungal speciation.</title>
        <authorList>
            <consortium name="DOE Joint Genome Institute"/>
            <person name="Vesth T.C."/>
            <person name="Nybo J."/>
            <person name="Theobald S."/>
            <person name="Brandl J."/>
            <person name="Frisvad J.C."/>
            <person name="Nielsen K.F."/>
            <person name="Lyhne E.K."/>
            <person name="Kogle M.E."/>
            <person name="Kuo A."/>
            <person name="Riley R."/>
            <person name="Clum A."/>
            <person name="Nolan M."/>
            <person name="Lipzen A."/>
            <person name="Salamov A."/>
            <person name="Henrissat B."/>
            <person name="Wiebenga A."/>
            <person name="De Vries R.P."/>
            <person name="Grigoriev I.V."/>
            <person name="Mortensen U.H."/>
            <person name="Andersen M.R."/>
            <person name="Baker S.E."/>
        </authorList>
    </citation>
    <scope>NUCLEOTIDE SEQUENCE [LARGE SCALE GENOMIC DNA]</scope>
    <source>
        <strain evidence="8 9">CBS 115572</strain>
    </source>
</reference>
<dbReference type="InterPro" id="IPR052337">
    <property type="entry name" value="SAT4-like"/>
</dbReference>
<gene>
    <name evidence="8" type="ORF">BO94DRAFT_458467</name>
</gene>
<dbReference type="EMBL" id="MSFK01000005">
    <property type="protein sequence ID" value="PWY94237.1"/>
    <property type="molecule type" value="Genomic_DNA"/>
</dbReference>
<name>A0A317X9E2_9EURO</name>
<protein>
    <recommendedName>
        <fullName evidence="7">Rhodopsin domain-containing protein</fullName>
    </recommendedName>
</protein>
<feature type="transmembrane region" description="Helical" evidence="6">
    <location>
        <begin position="123"/>
        <end position="146"/>
    </location>
</feature>
<dbReference type="Pfam" id="PF20684">
    <property type="entry name" value="Fung_rhodopsin"/>
    <property type="match status" value="1"/>
</dbReference>
<dbReference type="InterPro" id="IPR049326">
    <property type="entry name" value="Rhodopsin_dom_fungi"/>
</dbReference>
<dbReference type="AlphaFoldDB" id="A0A317X9E2"/>
<sequence>MTADKGPQITAVSWTFGGVATIVVIVRLYTRLLLTHKGGWDDVFIVLSLLSAIVCSGLAQVGVHYGLGQHMADIVDAEWRIEAYKYTVIAPNFSMVSTTTGKLSVVVFLLRLMGQTATPAKRWFLYIFSAISVAWNVLAIIAIMGFCRPPQKIWRPEVEGSCFSLEFQLVAGISQASFNAFADLTLAIFPILIFWNIQLPWKMKVGVLAVTSAGVL</sequence>
<evidence type="ECO:0000256" key="5">
    <source>
        <dbReference type="ARBA" id="ARBA00038359"/>
    </source>
</evidence>
<evidence type="ECO:0000313" key="8">
    <source>
        <dbReference type="EMBL" id="PWY94237.1"/>
    </source>
</evidence>
<evidence type="ECO:0000256" key="4">
    <source>
        <dbReference type="ARBA" id="ARBA00023136"/>
    </source>
</evidence>